<feature type="compositionally biased region" description="Basic and acidic residues" evidence="1">
    <location>
        <begin position="145"/>
        <end position="157"/>
    </location>
</feature>
<dbReference type="OrthoDB" id="2678178at2"/>
<feature type="region of interest" description="Disordered" evidence="1">
    <location>
        <begin position="117"/>
        <end position="190"/>
    </location>
</feature>
<organism evidence="3 4">
    <name type="scientific">Globicatella sulfidifaciens DSM 15739</name>
    <dbReference type="NCBI Taxonomy" id="1121925"/>
    <lineage>
        <taxon>Bacteria</taxon>
        <taxon>Bacillati</taxon>
        <taxon>Bacillota</taxon>
        <taxon>Bacilli</taxon>
        <taxon>Lactobacillales</taxon>
        <taxon>Aerococcaceae</taxon>
        <taxon>Globicatella</taxon>
    </lineage>
</organism>
<dbReference type="AlphaFoldDB" id="A0A1T4NMC0"/>
<gene>
    <name evidence="3" type="ORF">SAMN02746011_01785</name>
</gene>
<feature type="domain" description="General stress protein 17M-like" evidence="2">
    <location>
        <begin position="6"/>
        <end position="76"/>
    </location>
</feature>
<sequence length="421" mass="47769">MTKFIYGTYETYEQAAQAIDELKNRGINSSDMAIATNSQYDNLLDLGVDVLEVDSNEASDSWWQKIINMINPLNEDDDNEVNQEEQLQEYQELVADGSIAVLVEEALLNQARPINLDQVDTDDKDGHSPEEITSNSEWFPSEEGELPKRAYGRKVDTSRTAGMKGVYRKEDTLSDTTDDPISDSTKDNLSDSANDLTNFKAHAGTDNAFNHSQKEADAFKQTSTGTTDFSKEALMHEKVKAERAERQSAELVNHQPNEFNHYNDSLKLEEYPGGEPTREMIEDESVIDPMNLQDDQREFKAYSQDKDAHQSPINNPIDDAPQSNETMYKQQHANPIDGPTDTSYREVVDPPIEDPMIDSAERPANDPYLGRMNQNMTEYQANQVEKGIQQSDAVHERYSDQLEKDTFPPEPDETDYRHFDS</sequence>
<feature type="region of interest" description="Disordered" evidence="1">
    <location>
        <begin position="204"/>
        <end position="229"/>
    </location>
</feature>
<name>A0A1T4NMC0_9LACT</name>
<evidence type="ECO:0000259" key="2">
    <source>
        <dbReference type="Pfam" id="PF11181"/>
    </source>
</evidence>
<dbReference type="Proteomes" id="UP000189941">
    <property type="component" value="Unassembled WGS sequence"/>
</dbReference>
<proteinExistence type="predicted"/>
<accession>A0A1T4NMC0</accession>
<feature type="compositionally biased region" description="Polar residues" evidence="1">
    <location>
        <begin position="321"/>
        <end position="333"/>
    </location>
</feature>
<feature type="compositionally biased region" description="Basic and acidic residues" evidence="1">
    <location>
        <begin position="264"/>
        <end position="276"/>
    </location>
</feature>
<dbReference type="InterPro" id="IPR025889">
    <property type="entry name" value="GSP17M-like_dom"/>
</dbReference>
<reference evidence="4" key="1">
    <citation type="submission" date="2017-02" db="EMBL/GenBank/DDBJ databases">
        <authorList>
            <person name="Varghese N."/>
            <person name="Submissions S."/>
        </authorList>
    </citation>
    <scope>NUCLEOTIDE SEQUENCE [LARGE SCALE GENOMIC DNA]</scope>
    <source>
        <strain evidence="4">DSM 15739</strain>
    </source>
</reference>
<dbReference type="EMBL" id="FUWO01000020">
    <property type="protein sequence ID" value="SJZ79898.1"/>
    <property type="molecule type" value="Genomic_DNA"/>
</dbReference>
<feature type="compositionally biased region" description="Polar residues" evidence="1">
    <location>
        <begin position="254"/>
        <end position="263"/>
    </location>
</feature>
<feature type="region of interest" description="Disordered" evidence="1">
    <location>
        <begin position="242"/>
        <end position="276"/>
    </location>
</feature>
<dbReference type="Pfam" id="PF11181">
    <property type="entry name" value="YflT"/>
    <property type="match status" value="1"/>
</dbReference>
<feature type="region of interest" description="Disordered" evidence="1">
    <location>
        <begin position="301"/>
        <end position="421"/>
    </location>
</feature>
<feature type="compositionally biased region" description="Polar residues" evidence="1">
    <location>
        <begin position="372"/>
        <end position="392"/>
    </location>
</feature>
<evidence type="ECO:0000313" key="3">
    <source>
        <dbReference type="EMBL" id="SJZ79898.1"/>
    </source>
</evidence>
<evidence type="ECO:0000256" key="1">
    <source>
        <dbReference type="SAM" id="MobiDB-lite"/>
    </source>
</evidence>
<protein>
    <submittedName>
        <fullName evidence="3">Heat induced stress protein YflT</fullName>
    </submittedName>
</protein>
<evidence type="ECO:0000313" key="4">
    <source>
        <dbReference type="Proteomes" id="UP000189941"/>
    </source>
</evidence>
<dbReference type="RefSeq" id="WP_159443915.1">
    <property type="nucleotide sequence ID" value="NZ_FUWO01000020.1"/>
</dbReference>
<keyword evidence="4" id="KW-1185">Reference proteome</keyword>
<feature type="compositionally biased region" description="Basic and acidic residues" evidence="1">
    <location>
        <begin position="393"/>
        <end position="407"/>
    </location>
</feature>